<dbReference type="Proteomes" id="UP000677228">
    <property type="component" value="Unassembled WGS sequence"/>
</dbReference>
<dbReference type="AlphaFoldDB" id="A0A814AEV3"/>
<dbReference type="InterPro" id="IPR011990">
    <property type="entry name" value="TPR-like_helical_dom_sf"/>
</dbReference>
<evidence type="ECO:0000313" key="5">
    <source>
        <dbReference type="EMBL" id="CAF3585159.1"/>
    </source>
</evidence>
<comment type="caution">
    <text evidence="4">The sequence shown here is derived from an EMBL/GenBank/DDBJ whole genome shotgun (WGS) entry which is preliminary data.</text>
</comment>
<name>A0A814AEV3_9BILA</name>
<keyword evidence="7" id="KW-1185">Reference proteome</keyword>
<dbReference type="InterPro" id="IPR019734">
    <property type="entry name" value="TPR_rpt"/>
</dbReference>
<organism evidence="4 7">
    <name type="scientific">Didymodactylos carnosus</name>
    <dbReference type="NCBI Taxonomy" id="1234261"/>
    <lineage>
        <taxon>Eukaryota</taxon>
        <taxon>Metazoa</taxon>
        <taxon>Spiralia</taxon>
        <taxon>Gnathifera</taxon>
        <taxon>Rotifera</taxon>
        <taxon>Eurotatoria</taxon>
        <taxon>Bdelloidea</taxon>
        <taxon>Philodinida</taxon>
        <taxon>Philodinidae</taxon>
        <taxon>Didymodactylos</taxon>
    </lineage>
</organism>
<accession>A0A814AEV3</accession>
<dbReference type="Proteomes" id="UP000663829">
    <property type="component" value="Unassembled WGS sequence"/>
</dbReference>
<dbReference type="Pfam" id="PF13424">
    <property type="entry name" value="TPR_12"/>
    <property type="match status" value="1"/>
</dbReference>
<evidence type="ECO:0000313" key="7">
    <source>
        <dbReference type="Proteomes" id="UP000663829"/>
    </source>
</evidence>
<dbReference type="EMBL" id="CAJNOK010001253">
    <property type="protein sequence ID" value="CAF0801796.1"/>
    <property type="molecule type" value="Genomic_DNA"/>
</dbReference>
<proteinExistence type="predicted"/>
<evidence type="ECO:0000313" key="4">
    <source>
        <dbReference type="EMBL" id="CAF0911627.1"/>
    </source>
</evidence>
<sequence>MAEITVIYLRTRKYNAAIKLFKQSLEIDRKNDDNDNIAQDFRNLALAYTANGKYAIASRYLRKASNMQRKLSPENRLIYASTLINIGLINSKQQSNRALEYYFRAQKIYKKLLPFSDPRHFDLLICIVNWYNAKKQYKTAELYCKKSLRQQQKTLPENYLTIGKTLFTIGDILMDSD</sequence>
<evidence type="ECO:0000313" key="6">
    <source>
        <dbReference type="EMBL" id="CAF3692622.1"/>
    </source>
</evidence>
<dbReference type="EMBL" id="CAJOBA010001253">
    <property type="protein sequence ID" value="CAF3585159.1"/>
    <property type="molecule type" value="Genomic_DNA"/>
</dbReference>
<keyword evidence="2" id="KW-0802">TPR repeat</keyword>
<evidence type="ECO:0000256" key="2">
    <source>
        <dbReference type="ARBA" id="ARBA00022803"/>
    </source>
</evidence>
<dbReference type="PANTHER" id="PTHR45641">
    <property type="entry name" value="TETRATRICOPEPTIDE REPEAT PROTEIN (AFU_ORTHOLOGUE AFUA_6G03870)"/>
    <property type="match status" value="1"/>
</dbReference>
<evidence type="ECO:0000256" key="1">
    <source>
        <dbReference type="ARBA" id="ARBA00022737"/>
    </source>
</evidence>
<protein>
    <recommendedName>
        <fullName evidence="8">Tetratricopeptide repeat protein</fullName>
    </recommendedName>
</protein>
<dbReference type="SUPFAM" id="SSF48452">
    <property type="entry name" value="TPR-like"/>
    <property type="match status" value="1"/>
</dbReference>
<dbReference type="PANTHER" id="PTHR45641:SF19">
    <property type="entry name" value="NEPHROCYSTIN-3"/>
    <property type="match status" value="1"/>
</dbReference>
<keyword evidence="1" id="KW-0677">Repeat</keyword>
<dbReference type="Proteomes" id="UP000682733">
    <property type="component" value="Unassembled WGS sequence"/>
</dbReference>
<dbReference type="Proteomes" id="UP000681722">
    <property type="component" value="Unassembled WGS sequence"/>
</dbReference>
<reference evidence="4" key="1">
    <citation type="submission" date="2021-02" db="EMBL/GenBank/DDBJ databases">
        <authorList>
            <person name="Nowell W R."/>
        </authorList>
    </citation>
    <scope>NUCLEOTIDE SEQUENCE</scope>
</reference>
<evidence type="ECO:0008006" key="8">
    <source>
        <dbReference type="Google" id="ProtNLM"/>
    </source>
</evidence>
<dbReference type="Gene3D" id="1.25.40.10">
    <property type="entry name" value="Tetratricopeptide repeat domain"/>
    <property type="match status" value="2"/>
</dbReference>
<dbReference type="EMBL" id="CAJOBC010001677">
    <property type="protein sequence ID" value="CAF3692622.1"/>
    <property type="molecule type" value="Genomic_DNA"/>
</dbReference>
<dbReference type="EMBL" id="CAJNOQ010001677">
    <property type="protein sequence ID" value="CAF0911627.1"/>
    <property type="molecule type" value="Genomic_DNA"/>
</dbReference>
<gene>
    <name evidence="4" type="ORF">GPM918_LOCUS9178</name>
    <name evidence="3" type="ORF">OVA965_LOCUS4684</name>
    <name evidence="6" type="ORF">SRO942_LOCUS9179</name>
    <name evidence="5" type="ORF">TMI583_LOCUS4682</name>
</gene>
<dbReference type="SMART" id="SM00028">
    <property type="entry name" value="TPR"/>
    <property type="match status" value="4"/>
</dbReference>
<evidence type="ECO:0000313" key="3">
    <source>
        <dbReference type="EMBL" id="CAF0801796.1"/>
    </source>
</evidence>